<dbReference type="Gene3D" id="3.30.450.40">
    <property type="match status" value="2"/>
</dbReference>
<dbReference type="RefSeq" id="WP_010839867.1">
    <property type="nucleotide sequence ID" value="NZ_QRCM01000001.1"/>
</dbReference>
<dbReference type="EMBL" id="QRCM01000001">
    <property type="protein sequence ID" value="TXG90978.1"/>
    <property type="molecule type" value="Genomic_DNA"/>
</dbReference>
<dbReference type="InterPro" id="IPR036390">
    <property type="entry name" value="WH_DNA-bd_sf"/>
</dbReference>
<keyword evidence="1" id="KW-0805">Transcription regulation</keyword>
<keyword evidence="3" id="KW-0804">Transcription</keyword>
<comment type="caution">
    <text evidence="6">The sequence shown here is derived from an EMBL/GenBank/DDBJ whole genome shotgun (WGS) entry which is preliminary data.</text>
</comment>
<evidence type="ECO:0000313" key="7">
    <source>
        <dbReference type="Proteomes" id="UP000471120"/>
    </source>
</evidence>
<name>A0A6P2CJ43_9NOCA</name>
<keyword evidence="2" id="KW-0238">DNA-binding</keyword>
<dbReference type="GO" id="GO:0003677">
    <property type="term" value="F:DNA binding"/>
    <property type="evidence" value="ECO:0007669"/>
    <property type="project" value="UniProtKB-KW"/>
</dbReference>
<feature type="domain" description="HTH iclR-type" evidence="4">
    <location>
        <begin position="8"/>
        <end position="73"/>
    </location>
</feature>
<dbReference type="GO" id="GO:0003700">
    <property type="term" value="F:DNA-binding transcription factor activity"/>
    <property type="evidence" value="ECO:0007669"/>
    <property type="project" value="TreeGrafter"/>
</dbReference>
<proteinExistence type="predicted"/>
<dbReference type="SUPFAM" id="SSF55781">
    <property type="entry name" value="GAF domain-like"/>
    <property type="match status" value="1"/>
</dbReference>
<sequence length="245" mass="26250">MTTRRAAPAVIPRLAGILDEFRRLDERLHDGTLTLSELAHRTGLPRSSVHRLVTQLVDAGWVRREAGGYALGRTVFEWGALAQHHDRLHRAALPALDELHSVTGLVVHLAVLDGEDVLYLAKVGVESIPLPSRVGGRRPAYRTALGRAMLADARLDTHCRLRRDLAVARQRGVAYERGESVRGIACVAAPIGGRGSCVGAVSVTGELDAVDPLRLATPVRLAARAVSRALSTADTSSTSSTSRST</sequence>
<dbReference type="PROSITE" id="PS51078">
    <property type="entry name" value="ICLR_ED"/>
    <property type="match status" value="1"/>
</dbReference>
<dbReference type="InterPro" id="IPR029016">
    <property type="entry name" value="GAF-like_dom_sf"/>
</dbReference>
<dbReference type="Pfam" id="PF01614">
    <property type="entry name" value="IclR_C"/>
    <property type="match status" value="2"/>
</dbReference>
<evidence type="ECO:0000259" key="5">
    <source>
        <dbReference type="PROSITE" id="PS51078"/>
    </source>
</evidence>
<organism evidence="6 7">
    <name type="scientific">Rhodococcus rhodnii</name>
    <dbReference type="NCBI Taxonomy" id="38312"/>
    <lineage>
        <taxon>Bacteria</taxon>
        <taxon>Bacillati</taxon>
        <taxon>Actinomycetota</taxon>
        <taxon>Actinomycetes</taxon>
        <taxon>Mycobacteriales</taxon>
        <taxon>Nocardiaceae</taxon>
        <taxon>Rhodococcus</taxon>
    </lineage>
</organism>
<dbReference type="PANTHER" id="PTHR30136:SF24">
    <property type="entry name" value="HTH-TYPE TRANSCRIPTIONAL REPRESSOR ALLR"/>
    <property type="match status" value="1"/>
</dbReference>
<dbReference type="PANTHER" id="PTHR30136">
    <property type="entry name" value="HELIX-TURN-HELIX TRANSCRIPTIONAL REGULATOR, ICLR FAMILY"/>
    <property type="match status" value="1"/>
</dbReference>
<dbReference type="InterPro" id="IPR011991">
    <property type="entry name" value="ArsR-like_HTH"/>
</dbReference>
<evidence type="ECO:0000259" key="4">
    <source>
        <dbReference type="PROSITE" id="PS51077"/>
    </source>
</evidence>
<evidence type="ECO:0000256" key="1">
    <source>
        <dbReference type="ARBA" id="ARBA00023015"/>
    </source>
</evidence>
<dbReference type="Proteomes" id="UP000471120">
    <property type="component" value="Unassembled WGS sequence"/>
</dbReference>
<evidence type="ECO:0000256" key="3">
    <source>
        <dbReference type="ARBA" id="ARBA00023163"/>
    </source>
</evidence>
<dbReference type="Gene3D" id="1.10.10.10">
    <property type="entry name" value="Winged helix-like DNA-binding domain superfamily/Winged helix DNA-binding domain"/>
    <property type="match status" value="1"/>
</dbReference>
<dbReference type="GO" id="GO:0045892">
    <property type="term" value="P:negative regulation of DNA-templated transcription"/>
    <property type="evidence" value="ECO:0007669"/>
    <property type="project" value="TreeGrafter"/>
</dbReference>
<dbReference type="SMART" id="SM00346">
    <property type="entry name" value="HTH_ICLR"/>
    <property type="match status" value="1"/>
</dbReference>
<dbReference type="InterPro" id="IPR005471">
    <property type="entry name" value="Tscrpt_reg_IclR_N"/>
</dbReference>
<accession>A0A6P2CJ43</accession>
<feature type="domain" description="IclR-ED" evidence="5">
    <location>
        <begin position="74"/>
        <end position="232"/>
    </location>
</feature>
<evidence type="ECO:0000313" key="6">
    <source>
        <dbReference type="EMBL" id="TXG90978.1"/>
    </source>
</evidence>
<dbReference type="PROSITE" id="PS51077">
    <property type="entry name" value="HTH_ICLR"/>
    <property type="match status" value="1"/>
</dbReference>
<dbReference type="InterPro" id="IPR050707">
    <property type="entry name" value="HTH_MetabolicPath_Reg"/>
</dbReference>
<dbReference type="InterPro" id="IPR036388">
    <property type="entry name" value="WH-like_DNA-bd_sf"/>
</dbReference>
<dbReference type="Pfam" id="PF09339">
    <property type="entry name" value="HTH_IclR"/>
    <property type="match status" value="1"/>
</dbReference>
<protein>
    <submittedName>
        <fullName evidence="6">IclR family transcriptional regulator</fullName>
    </submittedName>
</protein>
<reference evidence="6 7" key="1">
    <citation type="submission" date="2018-07" db="EMBL/GenBank/DDBJ databases">
        <title>Genome sequence of Rhodococcus rhodnii ATCC 35071 from Rhodnius prolixus.</title>
        <authorList>
            <person name="Patel V."/>
            <person name="Vogel K.J."/>
        </authorList>
    </citation>
    <scope>NUCLEOTIDE SEQUENCE [LARGE SCALE GENOMIC DNA]</scope>
    <source>
        <strain evidence="6 7">ATCC 35071</strain>
    </source>
</reference>
<dbReference type="AlphaFoldDB" id="A0A6P2CJ43"/>
<dbReference type="SUPFAM" id="SSF46785">
    <property type="entry name" value="Winged helix' DNA-binding domain"/>
    <property type="match status" value="1"/>
</dbReference>
<evidence type="ECO:0000256" key="2">
    <source>
        <dbReference type="ARBA" id="ARBA00023125"/>
    </source>
</evidence>
<dbReference type="InterPro" id="IPR014757">
    <property type="entry name" value="Tscrpt_reg_IclR_C"/>
</dbReference>
<dbReference type="CDD" id="cd00090">
    <property type="entry name" value="HTH_ARSR"/>
    <property type="match status" value="1"/>
</dbReference>
<gene>
    <name evidence="6" type="ORF">DW322_13040</name>
</gene>